<proteinExistence type="predicted"/>
<organism evidence="2 3">
    <name type="scientific">Hymenoscyphus fraxineus</name>
    <dbReference type="NCBI Taxonomy" id="746836"/>
    <lineage>
        <taxon>Eukaryota</taxon>
        <taxon>Fungi</taxon>
        <taxon>Dikarya</taxon>
        <taxon>Ascomycota</taxon>
        <taxon>Pezizomycotina</taxon>
        <taxon>Leotiomycetes</taxon>
        <taxon>Helotiales</taxon>
        <taxon>Helotiaceae</taxon>
        <taxon>Hymenoscyphus</taxon>
    </lineage>
</organism>
<dbReference type="InterPro" id="IPR052895">
    <property type="entry name" value="HetReg/Transcr_Mod"/>
</dbReference>
<gene>
    <name evidence="2" type="ORF">HYFRA_00001450</name>
</gene>
<dbReference type="PANTHER" id="PTHR24148:SF82">
    <property type="entry name" value="HETEROKARYON INCOMPATIBILITY DOMAIN-CONTAINING PROTEIN"/>
    <property type="match status" value="1"/>
</dbReference>
<dbReference type="Pfam" id="PF06985">
    <property type="entry name" value="HET"/>
    <property type="match status" value="1"/>
</dbReference>
<dbReference type="PANTHER" id="PTHR24148">
    <property type="entry name" value="ANKYRIN REPEAT DOMAIN-CONTAINING PROTEIN 39 HOMOLOG-RELATED"/>
    <property type="match status" value="1"/>
</dbReference>
<comment type="caution">
    <text evidence="2">The sequence shown here is derived from an EMBL/GenBank/DDBJ whole genome shotgun (WGS) entry which is preliminary data.</text>
</comment>
<evidence type="ECO:0000259" key="1">
    <source>
        <dbReference type="Pfam" id="PF06985"/>
    </source>
</evidence>
<evidence type="ECO:0000313" key="3">
    <source>
        <dbReference type="Proteomes" id="UP000696280"/>
    </source>
</evidence>
<protein>
    <recommendedName>
        <fullName evidence="1">Heterokaryon incompatibility domain-containing protein</fullName>
    </recommendedName>
</protein>
<keyword evidence="3" id="KW-1185">Reference proteome</keyword>
<dbReference type="EMBL" id="CAJVRL010000092">
    <property type="protein sequence ID" value="CAG8959549.1"/>
    <property type="molecule type" value="Genomic_DNA"/>
</dbReference>
<evidence type="ECO:0000313" key="2">
    <source>
        <dbReference type="EMBL" id="CAG8959549.1"/>
    </source>
</evidence>
<accession>A0A9N9L4X5</accession>
<reference evidence="2" key="1">
    <citation type="submission" date="2021-07" db="EMBL/GenBank/DDBJ databases">
        <authorList>
            <person name="Durling M."/>
        </authorList>
    </citation>
    <scope>NUCLEOTIDE SEQUENCE</scope>
</reference>
<feature type="domain" description="Heterokaryon incompatibility" evidence="1">
    <location>
        <begin position="69"/>
        <end position="206"/>
    </location>
</feature>
<dbReference type="OrthoDB" id="2157530at2759"/>
<dbReference type="AlphaFoldDB" id="A0A9N9L4X5"/>
<name>A0A9N9L4X5_9HELO</name>
<dbReference type="Proteomes" id="UP000696280">
    <property type="component" value="Unassembled WGS sequence"/>
</dbReference>
<sequence>MALQYGQHSLLNFQTRIMENNPENTFEYAPLSTEHAHPIRLLSLLPSSDFNAEIKCEIFNTSLEDNPNFEALSYTWGDPKNLIPILLHGRPHQITRNLESALRHLRLPDQTRVLWVDAMCINQSDIPERNQQVSKMRDIYTVGGAQKVVVWLGRINNAQLGLDFCSKMAKEQPAFVLRLGDEVEWEACHDIFIRNPWWSRAWIVQEVVHTNKVVFHMGDSVSIPFESLSKKLEIYQSRAHLRRKTWNLADEEVQKIVRPLEQDWPALVAGVRRNREYPSIISNLREELNSSPPLNQYLPGLLIRFREQKAIDFHDKIYAFRCMAFDHPSRNNIPVNYELSKQEIYTIATRACIRKNLTFLLLVESNQKPIFGMSELASWVPDFTTTQDFAQYFNVACTAKFNASKGFPVVEKEPRLLDSLHCKILPLRGIYVATITGIFETRITDDVDLVGYDGVKLIRYSENPQLRTRDFSKFPPTPWQTCDIETGSAVVSHNNTSWGPIFSQVGDIILVVAGSMLPIVLRMFEEGKYLFVGACILIEREIENILKFEVDPGFSDIMYGRVCEGLSDGYEAEIFNIY</sequence>
<dbReference type="InterPro" id="IPR010730">
    <property type="entry name" value="HET"/>
</dbReference>